<dbReference type="Proteomes" id="UP000593561">
    <property type="component" value="Unassembled WGS sequence"/>
</dbReference>
<gene>
    <name evidence="2" type="ORF">Godav_029675</name>
</gene>
<sequence>MASIRPTVGSANTTRGSRNFGSNFR</sequence>
<organism evidence="2 3">
    <name type="scientific">Gossypium davidsonii</name>
    <name type="common">Davidson's cotton</name>
    <name type="synonym">Gossypium klotzschianum subsp. davidsonii</name>
    <dbReference type="NCBI Taxonomy" id="34287"/>
    <lineage>
        <taxon>Eukaryota</taxon>
        <taxon>Viridiplantae</taxon>
        <taxon>Streptophyta</taxon>
        <taxon>Embryophyta</taxon>
        <taxon>Tracheophyta</taxon>
        <taxon>Spermatophyta</taxon>
        <taxon>Magnoliopsida</taxon>
        <taxon>eudicotyledons</taxon>
        <taxon>Gunneridae</taxon>
        <taxon>Pentapetalae</taxon>
        <taxon>rosids</taxon>
        <taxon>malvids</taxon>
        <taxon>Malvales</taxon>
        <taxon>Malvaceae</taxon>
        <taxon>Malvoideae</taxon>
        <taxon>Gossypium</taxon>
    </lineage>
</organism>
<dbReference type="EMBL" id="JABFAC010212712">
    <property type="protein sequence ID" value="MBA0633814.1"/>
    <property type="molecule type" value="Genomic_DNA"/>
</dbReference>
<proteinExistence type="predicted"/>
<protein>
    <submittedName>
        <fullName evidence="2">Uncharacterized protein</fullName>
    </submittedName>
</protein>
<accession>A0A7J8T5Z3</accession>
<evidence type="ECO:0000313" key="3">
    <source>
        <dbReference type="Proteomes" id="UP000593561"/>
    </source>
</evidence>
<comment type="caution">
    <text evidence="2">The sequence shown here is derived from an EMBL/GenBank/DDBJ whole genome shotgun (WGS) entry which is preliminary data.</text>
</comment>
<dbReference type="AlphaFoldDB" id="A0A7J8T5Z3"/>
<evidence type="ECO:0000256" key="1">
    <source>
        <dbReference type="SAM" id="MobiDB-lite"/>
    </source>
</evidence>
<keyword evidence="3" id="KW-1185">Reference proteome</keyword>
<feature type="region of interest" description="Disordered" evidence="1">
    <location>
        <begin position="1"/>
        <end position="25"/>
    </location>
</feature>
<name>A0A7J8T5Z3_GOSDV</name>
<feature type="compositionally biased region" description="Polar residues" evidence="1">
    <location>
        <begin position="9"/>
        <end position="25"/>
    </location>
</feature>
<reference evidence="2 3" key="1">
    <citation type="journal article" date="2019" name="Genome Biol. Evol.">
        <title>Insights into the evolution of the New World diploid cottons (Gossypium, subgenus Houzingenia) based on genome sequencing.</title>
        <authorList>
            <person name="Grover C.E."/>
            <person name="Arick M.A. 2nd"/>
            <person name="Thrash A."/>
            <person name="Conover J.L."/>
            <person name="Sanders W.S."/>
            <person name="Peterson D.G."/>
            <person name="Frelichowski J.E."/>
            <person name="Scheffler J.A."/>
            <person name="Scheffler B.E."/>
            <person name="Wendel J.F."/>
        </authorList>
    </citation>
    <scope>NUCLEOTIDE SEQUENCE [LARGE SCALE GENOMIC DNA]</scope>
    <source>
        <strain evidence="2">27</strain>
        <tissue evidence="2">Leaf</tissue>
    </source>
</reference>
<evidence type="ECO:0000313" key="2">
    <source>
        <dbReference type="EMBL" id="MBA0633814.1"/>
    </source>
</evidence>